<evidence type="ECO:0000256" key="2">
    <source>
        <dbReference type="ARBA" id="ARBA00023002"/>
    </source>
</evidence>
<dbReference type="PANTHER" id="PTHR42901:SF1">
    <property type="entry name" value="ALCOHOL DEHYDROGENASE"/>
    <property type="match status" value="1"/>
</dbReference>
<keyword evidence="5" id="KW-1185">Reference proteome</keyword>
<evidence type="ECO:0000313" key="4">
    <source>
        <dbReference type="EMBL" id="GMM50064.1"/>
    </source>
</evidence>
<dbReference type="Pfam" id="PF00106">
    <property type="entry name" value="adh_short"/>
    <property type="match status" value="1"/>
</dbReference>
<dbReference type="PANTHER" id="PTHR42901">
    <property type="entry name" value="ALCOHOL DEHYDROGENASE"/>
    <property type="match status" value="1"/>
</dbReference>
<comment type="similarity">
    <text evidence="1 3">Belongs to the short-chain dehydrogenases/reductases (SDR) family.</text>
</comment>
<dbReference type="PRINTS" id="PR00080">
    <property type="entry name" value="SDRFAMILY"/>
</dbReference>
<dbReference type="FunFam" id="3.40.50.720:FF:000047">
    <property type="entry name" value="NADP-dependent L-serine/L-allo-threonine dehydrogenase"/>
    <property type="match status" value="1"/>
</dbReference>
<dbReference type="PRINTS" id="PR00081">
    <property type="entry name" value="GDHRDH"/>
</dbReference>
<dbReference type="InterPro" id="IPR036291">
    <property type="entry name" value="NAD(P)-bd_dom_sf"/>
</dbReference>
<dbReference type="SUPFAM" id="SSF51735">
    <property type="entry name" value="NAD(P)-binding Rossmann-fold domains"/>
    <property type="match status" value="1"/>
</dbReference>
<dbReference type="InterPro" id="IPR002347">
    <property type="entry name" value="SDR_fam"/>
</dbReference>
<reference evidence="4 5" key="1">
    <citation type="journal article" date="2023" name="Elife">
        <title>Identification of key yeast species and microbe-microbe interactions impacting larval growth of Drosophila in the wild.</title>
        <authorList>
            <person name="Mure A."/>
            <person name="Sugiura Y."/>
            <person name="Maeda R."/>
            <person name="Honda K."/>
            <person name="Sakurai N."/>
            <person name="Takahashi Y."/>
            <person name="Watada M."/>
            <person name="Katoh T."/>
            <person name="Gotoh A."/>
            <person name="Gotoh Y."/>
            <person name="Taniguchi I."/>
            <person name="Nakamura K."/>
            <person name="Hayashi T."/>
            <person name="Katayama T."/>
            <person name="Uemura T."/>
            <person name="Hattori Y."/>
        </authorList>
    </citation>
    <scope>NUCLEOTIDE SEQUENCE [LARGE SCALE GENOMIC DNA]</scope>
    <source>
        <strain evidence="4 5">SB-73</strain>
    </source>
</reference>
<keyword evidence="2" id="KW-0560">Oxidoreductase</keyword>
<evidence type="ECO:0000256" key="1">
    <source>
        <dbReference type="ARBA" id="ARBA00006484"/>
    </source>
</evidence>
<protein>
    <submittedName>
        <fullName evidence="4">Uncharacterized protein</fullName>
    </submittedName>
</protein>
<sequence length="267" mass="29125">MSYGTRAAERLAGKTILITGASSGIGSAIANELADTAKGNVRLILVARRLLRLAEIKKNLESKYPGIEILPWELDISDFKRIPTRIKELPKDWSKIDVLINNAGMAQGADLVGSLEIEAIESVYSTNVIGLVVLTNLIVAQMKERNKGDIVMIGSISAYEAVPTSSLYGSSKACLLSFTEALRKENISNRLRIIEVDPGLTETEFALVKFEGDSEKAKKVYSGYEPLTTYDIADVVVFNLTRAENTVVASTSVVPNNQASCTFTYRQ</sequence>
<dbReference type="EMBL" id="BTGC01000003">
    <property type="protein sequence ID" value="GMM50064.1"/>
    <property type="molecule type" value="Genomic_DNA"/>
</dbReference>
<gene>
    <name evidence="4" type="ORF">DASB73_010220</name>
</gene>
<dbReference type="GO" id="GO:0016616">
    <property type="term" value="F:oxidoreductase activity, acting on the CH-OH group of donors, NAD or NADP as acceptor"/>
    <property type="evidence" value="ECO:0007669"/>
    <property type="project" value="UniProtKB-ARBA"/>
</dbReference>
<evidence type="ECO:0000256" key="3">
    <source>
        <dbReference type="RuleBase" id="RU000363"/>
    </source>
</evidence>
<accession>A0AAV5RET1</accession>
<dbReference type="AlphaFoldDB" id="A0AAV5RET1"/>
<dbReference type="Proteomes" id="UP001362899">
    <property type="component" value="Unassembled WGS sequence"/>
</dbReference>
<organism evidence="4 5">
    <name type="scientific">Starmerella bacillaris</name>
    <name type="common">Yeast</name>
    <name type="synonym">Candida zemplinina</name>
    <dbReference type="NCBI Taxonomy" id="1247836"/>
    <lineage>
        <taxon>Eukaryota</taxon>
        <taxon>Fungi</taxon>
        <taxon>Dikarya</taxon>
        <taxon>Ascomycota</taxon>
        <taxon>Saccharomycotina</taxon>
        <taxon>Dipodascomycetes</taxon>
        <taxon>Dipodascales</taxon>
        <taxon>Trichomonascaceae</taxon>
        <taxon>Starmerella</taxon>
    </lineage>
</organism>
<comment type="caution">
    <text evidence="4">The sequence shown here is derived from an EMBL/GenBank/DDBJ whole genome shotgun (WGS) entry which is preliminary data.</text>
</comment>
<proteinExistence type="inferred from homology"/>
<dbReference type="Gene3D" id="3.40.50.720">
    <property type="entry name" value="NAD(P)-binding Rossmann-like Domain"/>
    <property type="match status" value="1"/>
</dbReference>
<name>A0AAV5RET1_STABA</name>
<evidence type="ECO:0000313" key="5">
    <source>
        <dbReference type="Proteomes" id="UP001362899"/>
    </source>
</evidence>